<protein>
    <submittedName>
        <fullName evidence="2">Uncharacterized protein</fullName>
    </submittedName>
</protein>
<name>A0A0A9FFU4_ARUDO</name>
<keyword evidence="1" id="KW-0732">Signal</keyword>
<feature type="signal peptide" evidence="1">
    <location>
        <begin position="1"/>
        <end position="22"/>
    </location>
</feature>
<feature type="chain" id="PRO_5002045782" evidence="1">
    <location>
        <begin position="23"/>
        <end position="43"/>
    </location>
</feature>
<reference evidence="2" key="2">
    <citation type="journal article" date="2015" name="Data Brief">
        <title>Shoot transcriptome of the giant reed, Arundo donax.</title>
        <authorList>
            <person name="Barrero R.A."/>
            <person name="Guerrero F.D."/>
            <person name="Moolhuijzen P."/>
            <person name="Goolsby J.A."/>
            <person name="Tidwell J."/>
            <person name="Bellgard S.E."/>
            <person name="Bellgard M.I."/>
        </authorList>
    </citation>
    <scope>NUCLEOTIDE SEQUENCE</scope>
    <source>
        <tissue evidence="2">Shoot tissue taken approximately 20 cm above the soil surface</tissue>
    </source>
</reference>
<proteinExistence type="predicted"/>
<organism evidence="2">
    <name type="scientific">Arundo donax</name>
    <name type="common">Giant reed</name>
    <name type="synonym">Donax arundinaceus</name>
    <dbReference type="NCBI Taxonomy" id="35708"/>
    <lineage>
        <taxon>Eukaryota</taxon>
        <taxon>Viridiplantae</taxon>
        <taxon>Streptophyta</taxon>
        <taxon>Embryophyta</taxon>
        <taxon>Tracheophyta</taxon>
        <taxon>Spermatophyta</taxon>
        <taxon>Magnoliopsida</taxon>
        <taxon>Liliopsida</taxon>
        <taxon>Poales</taxon>
        <taxon>Poaceae</taxon>
        <taxon>PACMAD clade</taxon>
        <taxon>Arundinoideae</taxon>
        <taxon>Arundineae</taxon>
        <taxon>Arundo</taxon>
    </lineage>
</organism>
<reference evidence="2" key="1">
    <citation type="submission" date="2014-09" db="EMBL/GenBank/DDBJ databases">
        <authorList>
            <person name="Magalhaes I.L.F."/>
            <person name="Oliveira U."/>
            <person name="Santos F.R."/>
            <person name="Vidigal T.H.D.A."/>
            <person name="Brescovit A.D."/>
            <person name="Santos A.J."/>
        </authorList>
    </citation>
    <scope>NUCLEOTIDE SEQUENCE</scope>
    <source>
        <tissue evidence="2">Shoot tissue taken approximately 20 cm above the soil surface</tissue>
    </source>
</reference>
<accession>A0A0A9FFU4</accession>
<evidence type="ECO:0000313" key="2">
    <source>
        <dbReference type="EMBL" id="JAE11207.1"/>
    </source>
</evidence>
<dbReference type="AlphaFoldDB" id="A0A0A9FFU4"/>
<sequence>MSRCFFRLITLIFFTLRWDTNLQRTNFIRKFGIQLFRILDVHY</sequence>
<dbReference type="EMBL" id="GBRH01186689">
    <property type="protein sequence ID" value="JAE11207.1"/>
    <property type="molecule type" value="Transcribed_RNA"/>
</dbReference>
<evidence type="ECO:0000256" key="1">
    <source>
        <dbReference type="SAM" id="SignalP"/>
    </source>
</evidence>